<keyword evidence="1" id="KW-0812">Transmembrane</keyword>
<evidence type="ECO:0000256" key="1">
    <source>
        <dbReference type="SAM" id="Phobius"/>
    </source>
</evidence>
<dbReference type="InterPro" id="IPR012340">
    <property type="entry name" value="NA-bd_OB-fold"/>
</dbReference>
<dbReference type="GO" id="GO:0005886">
    <property type="term" value="C:plasma membrane"/>
    <property type="evidence" value="ECO:0007669"/>
    <property type="project" value="TreeGrafter"/>
</dbReference>
<feature type="transmembrane region" description="Helical" evidence="1">
    <location>
        <begin position="6"/>
        <end position="26"/>
    </location>
</feature>
<dbReference type="STRING" id="295068.MAQ5080_01457"/>
<sequence length="157" mass="17027">MEFLSSYFIEALAILGLALLAIEVLVLGMSTLVLLLTGLGLLLTALSMYLGWLPSTWQWALMATTGYTVLLGVVLWPLFKRIQTPSQHKAVQSDLIGHSFYLPMATSAKQPGSYRFSGVDWRLVSQQPIAEGTLVEVIDVQVGTLVIQAASAEDASD</sequence>
<gene>
    <name evidence="2" type="ORF">MAQ5080_01457</name>
</gene>
<dbReference type="InterPro" id="IPR052165">
    <property type="entry name" value="Membrane_assoc_protease"/>
</dbReference>
<dbReference type="OrthoDB" id="7863671at2"/>
<feature type="transmembrane region" description="Helical" evidence="1">
    <location>
        <begin position="59"/>
        <end position="79"/>
    </location>
</feature>
<protein>
    <submittedName>
        <fullName evidence="2">Uncharacterized protein</fullName>
    </submittedName>
</protein>
<evidence type="ECO:0000313" key="2">
    <source>
        <dbReference type="EMBL" id="SBS29639.1"/>
    </source>
</evidence>
<dbReference type="RefSeq" id="WP_067208120.1">
    <property type="nucleotide sequence ID" value="NZ_FLOC01000007.1"/>
</dbReference>
<proteinExistence type="predicted"/>
<keyword evidence="3" id="KW-1185">Reference proteome</keyword>
<dbReference type="Proteomes" id="UP000092627">
    <property type="component" value="Unassembled WGS sequence"/>
</dbReference>
<feature type="transmembrane region" description="Helical" evidence="1">
    <location>
        <begin position="33"/>
        <end position="53"/>
    </location>
</feature>
<organism evidence="2 3">
    <name type="scientific">Marinomonas aquimarina</name>
    <dbReference type="NCBI Taxonomy" id="295068"/>
    <lineage>
        <taxon>Bacteria</taxon>
        <taxon>Pseudomonadati</taxon>
        <taxon>Pseudomonadota</taxon>
        <taxon>Gammaproteobacteria</taxon>
        <taxon>Oceanospirillales</taxon>
        <taxon>Oceanospirillaceae</taxon>
        <taxon>Marinomonas</taxon>
    </lineage>
</organism>
<dbReference type="PANTHER" id="PTHR33507">
    <property type="entry name" value="INNER MEMBRANE PROTEIN YBBJ"/>
    <property type="match status" value="1"/>
</dbReference>
<dbReference type="AlphaFoldDB" id="A0A1A8TBT7"/>
<reference evidence="2 3" key="1">
    <citation type="submission" date="2016-06" db="EMBL/GenBank/DDBJ databases">
        <authorList>
            <person name="Kjaerup R.B."/>
            <person name="Dalgaard T.S."/>
            <person name="Juul-Madsen H.R."/>
        </authorList>
    </citation>
    <scope>NUCLEOTIDE SEQUENCE [LARGE SCALE GENOMIC DNA]</scope>
    <source>
        <strain evidence="2 3">CECT 5080</strain>
    </source>
</reference>
<accession>A0A1A8TBT7</accession>
<name>A0A1A8TBT7_9GAMM</name>
<dbReference type="Gene3D" id="2.40.50.140">
    <property type="entry name" value="Nucleic acid-binding proteins"/>
    <property type="match status" value="1"/>
</dbReference>
<dbReference type="PANTHER" id="PTHR33507:SF3">
    <property type="entry name" value="INNER MEMBRANE PROTEIN YBBJ"/>
    <property type="match status" value="1"/>
</dbReference>
<evidence type="ECO:0000313" key="3">
    <source>
        <dbReference type="Proteomes" id="UP000092627"/>
    </source>
</evidence>
<keyword evidence="1" id="KW-0472">Membrane</keyword>
<keyword evidence="1" id="KW-1133">Transmembrane helix</keyword>
<dbReference type="EMBL" id="FLOC01000007">
    <property type="protein sequence ID" value="SBS29639.1"/>
    <property type="molecule type" value="Genomic_DNA"/>
</dbReference>